<feature type="transmembrane region" description="Helical" evidence="2">
    <location>
        <begin position="80"/>
        <end position="102"/>
    </location>
</feature>
<feature type="transmembrane region" description="Helical" evidence="2">
    <location>
        <begin position="162"/>
        <end position="184"/>
    </location>
</feature>
<feature type="transmembrane region" description="Helical" evidence="2">
    <location>
        <begin position="264"/>
        <end position="287"/>
    </location>
</feature>
<comment type="caution">
    <text evidence="3">The sequence shown here is derived from an EMBL/GenBank/DDBJ whole genome shotgun (WGS) entry which is preliminary data.</text>
</comment>
<dbReference type="GeneID" id="85008362"/>
<dbReference type="InterPro" id="IPR022294">
    <property type="entry name" value="ABC-transptr_permeasesu"/>
</dbReference>
<keyword evidence="2" id="KW-0472">Membrane</keyword>
<dbReference type="AlphaFoldDB" id="D0WI37"/>
<keyword evidence="2" id="KW-0812">Transmembrane</keyword>
<feature type="transmembrane region" description="Helical" evidence="2">
    <location>
        <begin position="46"/>
        <end position="68"/>
    </location>
</feature>
<gene>
    <name evidence="3" type="ORF">HMPREF0762_01509</name>
</gene>
<dbReference type="STRING" id="649764.HMPREF0762_01509"/>
<dbReference type="CDD" id="cd21808">
    <property type="entry name" value="ABC-2_lan_permease_MutG"/>
    <property type="match status" value="1"/>
</dbReference>
<feature type="compositionally biased region" description="Basic and acidic residues" evidence="1">
    <location>
        <begin position="1"/>
        <end position="13"/>
    </location>
</feature>
<feature type="transmembrane region" description="Helical" evidence="2">
    <location>
        <begin position="123"/>
        <end position="150"/>
    </location>
</feature>
<dbReference type="RefSeq" id="WP_006362771.1">
    <property type="nucleotide sequence ID" value="NZ_GG700631.1"/>
</dbReference>
<dbReference type="HOGENOM" id="CLU_077103_0_0_11"/>
<proteinExistence type="predicted"/>
<dbReference type="Pfam" id="PF12730">
    <property type="entry name" value="ABC2_membrane_4"/>
    <property type="match status" value="1"/>
</dbReference>
<accession>D0WI37</accession>
<dbReference type="Proteomes" id="UP000006001">
    <property type="component" value="Unassembled WGS sequence"/>
</dbReference>
<dbReference type="OrthoDB" id="3192337at2"/>
<evidence type="ECO:0000313" key="3">
    <source>
        <dbReference type="EMBL" id="EEZ60704.1"/>
    </source>
</evidence>
<evidence type="ECO:0000313" key="4">
    <source>
        <dbReference type="Proteomes" id="UP000006001"/>
    </source>
</evidence>
<keyword evidence="2" id="KW-1133">Transmembrane helix</keyword>
<feature type="transmembrane region" description="Helical" evidence="2">
    <location>
        <begin position="191"/>
        <end position="211"/>
    </location>
</feature>
<reference evidence="3" key="1">
    <citation type="submission" date="2009-10" db="EMBL/GenBank/DDBJ databases">
        <authorList>
            <person name="Weinstock G."/>
            <person name="Sodergren E."/>
            <person name="Clifton S."/>
            <person name="Fulton L."/>
            <person name="Fulton B."/>
            <person name="Courtney L."/>
            <person name="Fronick C."/>
            <person name="Harrison M."/>
            <person name="Strong C."/>
            <person name="Farmer C."/>
            <person name="Delahaunty K."/>
            <person name="Markovic C."/>
            <person name="Hall O."/>
            <person name="Minx P."/>
            <person name="Tomlinson C."/>
            <person name="Mitreva M."/>
            <person name="Nelson J."/>
            <person name="Hou S."/>
            <person name="Wollam A."/>
            <person name="Pepin K.H."/>
            <person name="Johnson M."/>
            <person name="Bhonagiri V."/>
            <person name="Nash W.E."/>
            <person name="Warren W."/>
            <person name="Chinwalla A."/>
            <person name="Mardis E.R."/>
            <person name="Wilson R.K."/>
        </authorList>
    </citation>
    <scope>NUCLEOTIDE SEQUENCE [LARGE SCALE GENOMIC DNA]</scope>
    <source>
        <strain evidence="3">ATCC 700122</strain>
    </source>
</reference>
<organism evidence="3 4">
    <name type="scientific">Slackia exigua (strain ATCC 700122 / DSM 15923 / CIP 105133 / JCM 11022 / KCTC 5966 / S-7)</name>
    <dbReference type="NCBI Taxonomy" id="649764"/>
    <lineage>
        <taxon>Bacteria</taxon>
        <taxon>Bacillati</taxon>
        <taxon>Actinomycetota</taxon>
        <taxon>Coriobacteriia</taxon>
        <taxon>Eggerthellales</taxon>
        <taxon>Eggerthellaceae</taxon>
        <taxon>Slackia</taxon>
    </lineage>
</organism>
<evidence type="ECO:0008006" key="5">
    <source>
        <dbReference type="Google" id="ProtNLM"/>
    </source>
</evidence>
<protein>
    <recommendedName>
        <fullName evidence="5">Lantibiotic protection ABC transporter permease subunit, MutG family</fullName>
    </recommendedName>
</protein>
<evidence type="ECO:0000256" key="1">
    <source>
        <dbReference type="SAM" id="MobiDB-lite"/>
    </source>
</evidence>
<evidence type="ECO:0000256" key="2">
    <source>
        <dbReference type="SAM" id="Phobius"/>
    </source>
</evidence>
<feature type="region of interest" description="Disordered" evidence="1">
    <location>
        <begin position="1"/>
        <end position="31"/>
    </location>
</feature>
<dbReference type="eggNOG" id="COG4200">
    <property type="taxonomic scope" value="Bacteria"/>
</dbReference>
<dbReference type="EMBL" id="ACUX02000016">
    <property type="protein sequence ID" value="EEZ60704.1"/>
    <property type="molecule type" value="Genomic_DNA"/>
</dbReference>
<sequence>MTGRATDHADDIRNASGSEGEDARASGPSMTFPRSLRAETLRLRRLSLVPLHLICALAAGAACGAYFATAPWDASMGADAFVQLLGAMMPLMAGIVCGLDVDAEREATCFSGMLAVPSRRKAIAARLCTLWLMGAFALVLAAAAFAAPLILVGRQALGPAAWVGAVVGLAFGSIPLYLVLYVAALRWGRNAAIVAGAAGLMLSFFSMGGLAHGLMTGALTAADANALSYLPTSWPALLGSLPIELSIAGGSAGSLDAAAHVAGAIWPLAGLCAVATVLLAGGLAAWISRFEPARHGE</sequence>
<keyword evidence="4" id="KW-1185">Reference proteome</keyword>
<name>D0WI37_SLAES</name>